<keyword evidence="1" id="KW-0472">Membrane</keyword>
<comment type="caution">
    <text evidence="2">The sequence shown here is derived from an EMBL/GenBank/DDBJ whole genome shotgun (WGS) entry which is preliminary data.</text>
</comment>
<sequence>MKKLPPRLPSHPHLAVFSFLIGHWAKRYLKLPKHRRDLQISVTFRTTRAGDEFLLWQSASRHMLVFVVGSKIRLLAAMRTWGMDGTFKLVVQWYQQLFLPSMLLWQVSWGASSLLFIATALAVNLNPHPALIPAIHGYFTNTQLHGCSLHYRQAVHKKVGELELKTRYRTEEETKREIKILLATAFLPSLYRMLVRVTACLKQVLWGIYLFWHLLIMHAGFHSIIRKCKKLENGFWLRSVDVLNFRCHQLIIFTMDSKIRLLAAMRTWGMDGTFKLVVQWYQQLFLPSMLLWQVSWGASSLLFIATVLAVNLNPHPALIPAIHGYFTNTQLHGCSLHYRQAVHRKVGELELKTRYRTEEETKREIKILLATAFLPSLYRMLVRVTACLKQVLWGIYLFWHVIQ</sequence>
<evidence type="ECO:0000256" key="1">
    <source>
        <dbReference type="SAM" id="Phobius"/>
    </source>
</evidence>
<feature type="transmembrane region" description="Helical" evidence="1">
    <location>
        <begin position="290"/>
        <end position="310"/>
    </location>
</feature>
<keyword evidence="1" id="KW-0812">Transmembrane</keyword>
<dbReference type="AlphaFoldDB" id="A0A0V1JJV7"/>
<gene>
    <name evidence="2" type="ORF">T4C_2227</name>
</gene>
<keyword evidence="1" id="KW-1133">Transmembrane helix</keyword>
<organism evidence="2 3">
    <name type="scientific">Trichinella pseudospiralis</name>
    <name type="common">Parasitic roundworm</name>
    <dbReference type="NCBI Taxonomy" id="6337"/>
    <lineage>
        <taxon>Eukaryota</taxon>
        <taxon>Metazoa</taxon>
        <taxon>Ecdysozoa</taxon>
        <taxon>Nematoda</taxon>
        <taxon>Enoplea</taxon>
        <taxon>Dorylaimia</taxon>
        <taxon>Trichinellida</taxon>
        <taxon>Trichinellidae</taxon>
        <taxon>Trichinella</taxon>
    </lineage>
</organism>
<feature type="transmembrane region" description="Helical" evidence="1">
    <location>
        <begin position="380"/>
        <end position="399"/>
    </location>
</feature>
<proteinExistence type="predicted"/>
<reference evidence="2 3" key="1">
    <citation type="submission" date="2015-01" db="EMBL/GenBank/DDBJ databases">
        <title>Evolution of Trichinella species and genotypes.</title>
        <authorList>
            <person name="Korhonen P.K."/>
            <person name="Edoardo P."/>
            <person name="Giuseppe L.R."/>
            <person name="Gasser R.B."/>
        </authorList>
    </citation>
    <scope>NUCLEOTIDE SEQUENCE [LARGE SCALE GENOMIC DNA]</scope>
    <source>
        <strain evidence="2">ISS176</strain>
    </source>
</reference>
<dbReference type="Proteomes" id="UP000054826">
    <property type="component" value="Unassembled WGS sequence"/>
</dbReference>
<evidence type="ECO:0000313" key="2">
    <source>
        <dbReference type="EMBL" id="KRZ35225.1"/>
    </source>
</evidence>
<feature type="transmembrane region" description="Helical" evidence="1">
    <location>
        <begin position="206"/>
        <end position="225"/>
    </location>
</feature>
<dbReference type="EMBL" id="JYDV01000094">
    <property type="protein sequence ID" value="KRZ35225.1"/>
    <property type="molecule type" value="Genomic_DNA"/>
</dbReference>
<name>A0A0V1JJV7_TRIPS</name>
<protein>
    <submittedName>
        <fullName evidence="2">Uncharacterized protein</fullName>
    </submittedName>
</protein>
<accession>A0A0V1JJV7</accession>
<evidence type="ECO:0000313" key="3">
    <source>
        <dbReference type="Proteomes" id="UP000054826"/>
    </source>
</evidence>